<gene>
    <name evidence="5" type="ORF">BO80DRAFT_964</name>
</gene>
<organism evidence="5 6">
    <name type="scientific">Aspergillus ibericus CBS 121593</name>
    <dbReference type="NCBI Taxonomy" id="1448316"/>
    <lineage>
        <taxon>Eukaryota</taxon>
        <taxon>Fungi</taxon>
        <taxon>Dikarya</taxon>
        <taxon>Ascomycota</taxon>
        <taxon>Pezizomycotina</taxon>
        <taxon>Eurotiomycetes</taxon>
        <taxon>Eurotiomycetidae</taxon>
        <taxon>Eurotiales</taxon>
        <taxon>Aspergillaceae</taxon>
        <taxon>Aspergillus</taxon>
        <taxon>Aspergillus subgen. Circumdati</taxon>
    </lineage>
</organism>
<dbReference type="PANTHER" id="PTHR43392:SF2">
    <property type="entry name" value="AAA-TYPE ATPASE FAMILY PROTEIN _ ANKYRIN REPEAT FAMILY PROTEIN"/>
    <property type="match status" value="1"/>
</dbReference>
<dbReference type="InterPro" id="IPR050773">
    <property type="entry name" value="CbxX/CfxQ_RuBisCO_ESX"/>
</dbReference>
<dbReference type="SMART" id="SM00382">
    <property type="entry name" value="AAA"/>
    <property type="match status" value="2"/>
</dbReference>
<dbReference type="CDD" id="cd00009">
    <property type="entry name" value="AAA"/>
    <property type="match status" value="1"/>
</dbReference>
<dbReference type="GO" id="GO:0005524">
    <property type="term" value="F:ATP binding"/>
    <property type="evidence" value="ECO:0007669"/>
    <property type="project" value="UniProtKB-KW"/>
</dbReference>
<feature type="domain" description="AAA+ ATPase" evidence="4">
    <location>
        <begin position="430"/>
        <end position="571"/>
    </location>
</feature>
<dbReference type="InterPro" id="IPR003959">
    <property type="entry name" value="ATPase_AAA_core"/>
</dbReference>
<dbReference type="VEuPathDB" id="FungiDB:BO80DRAFT_964"/>
<evidence type="ECO:0000256" key="2">
    <source>
        <dbReference type="ARBA" id="ARBA00022741"/>
    </source>
</evidence>
<dbReference type="PRINTS" id="PR00819">
    <property type="entry name" value="CBXCFQXSUPER"/>
</dbReference>
<dbReference type="InterPro" id="IPR041627">
    <property type="entry name" value="AAA_lid_6"/>
</dbReference>
<evidence type="ECO:0000256" key="3">
    <source>
        <dbReference type="ARBA" id="ARBA00022840"/>
    </source>
</evidence>
<evidence type="ECO:0000313" key="6">
    <source>
        <dbReference type="Proteomes" id="UP000249402"/>
    </source>
</evidence>
<dbReference type="EMBL" id="KZ824419">
    <property type="protein sequence ID" value="RAL06093.1"/>
    <property type="molecule type" value="Genomic_DNA"/>
</dbReference>
<protein>
    <submittedName>
        <fullName evidence="5">P-loop containing nucleoside triphosphate hydrolase protein</fullName>
    </submittedName>
</protein>
<evidence type="ECO:0000259" key="4">
    <source>
        <dbReference type="SMART" id="SM00382"/>
    </source>
</evidence>
<dbReference type="Pfam" id="PF00004">
    <property type="entry name" value="AAA"/>
    <property type="match status" value="2"/>
</dbReference>
<dbReference type="InterPro" id="IPR003593">
    <property type="entry name" value="AAA+_ATPase"/>
</dbReference>
<dbReference type="Proteomes" id="UP000249402">
    <property type="component" value="Unassembled WGS sequence"/>
</dbReference>
<accession>A0A395HF62</accession>
<evidence type="ECO:0000256" key="1">
    <source>
        <dbReference type="ARBA" id="ARBA00010378"/>
    </source>
</evidence>
<name>A0A395HF62_9EURO</name>
<dbReference type="AlphaFoldDB" id="A0A395HF62"/>
<dbReference type="OrthoDB" id="2423195at2759"/>
<evidence type="ECO:0000313" key="5">
    <source>
        <dbReference type="EMBL" id="RAL06093.1"/>
    </source>
</evidence>
<comment type="similarity">
    <text evidence="1">Belongs to the CbxX/CfxQ family.</text>
</comment>
<dbReference type="InterPro" id="IPR000641">
    <property type="entry name" value="CbxX/CfxQ"/>
</dbReference>
<sequence length="682" mass="76839">MKMDLEDYSKDDIYRLLVRILKKRKLHVDGGWDGENLRILARRICRKRSNKKFTNMLALQAVLEQVMRRQASRLCRSSRGVAARRETPSNYHFLTKFDLLGPAPLDMREKSEAWKQLQSMIGLQQVKKMIDDLALRANTNYHREIQGLPPIETSLNWVFLGPPGTGKTTVARLYGKIIAELGLISSGDVVLKNPSDFIGQYIGQSEVNTTEILRNTEGKVLIIDDAHMLYQGSSHGSNLSDSHRLGVVDALVANISSTPGEDRCIILNGYPDQMKEFFNNSNPGLRRRFPLEEAFHFQNYSVDQLAKILDLKLSRGGMTATDEARKVAIEVLSRARDRPNFGNGGDIDNLLGRAKAAFNKRMKGVTDRQGRMIEPADFDPEYDRASKSSKACESLFSTLIGMDHIITRFQDYQQMAAGMRLREIDPRPFIPFTYVFKGPPGTGKTTTARILGQVFYDMGFLSTAEVIECTVTDMIGEYVGHTGPKVIKLLERALGKVLFIDEAYRLASTFTGRGSSFCEEAIGELVDCMTKPRYARKLVIVLAGYSDGMDRLIHRNPGIRSRFPTDISFPSMDPAHCFEYLEAQLGRIQISVDRGDPKSVDGKYSSVLRMFSRLQKTRSWANARDVETLAKNVTFHVYKIQRRPGDLSIGLSISLDELFTCLGDLLRQRERGPKMNTGDTNE</sequence>
<keyword evidence="3" id="KW-0067">ATP-binding</keyword>
<dbReference type="STRING" id="1448316.A0A395HF62"/>
<dbReference type="Gene3D" id="1.10.8.60">
    <property type="match status" value="2"/>
</dbReference>
<reference evidence="5 6" key="1">
    <citation type="submission" date="2018-02" db="EMBL/GenBank/DDBJ databases">
        <title>The genomes of Aspergillus section Nigri reveals drivers in fungal speciation.</title>
        <authorList>
            <consortium name="DOE Joint Genome Institute"/>
            <person name="Vesth T.C."/>
            <person name="Nybo J."/>
            <person name="Theobald S."/>
            <person name="Brandl J."/>
            <person name="Frisvad J.C."/>
            <person name="Nielsen K.F."/>
            <person name="Lyhne E.K."/>
            <person name="Kogle M.E."/>
            <person name="Kuo A."/>
            <person name="Riley R."/>
            <person name="Clum A."/>
            <person name="Nolan M."/>
            <person name="Lipzen A."/>
            <person name="Salamov A."/>
            <person name="Henrissat B."/>
            <person name="Wiebenga A."/>
            <person name="De vries R.P."/>
            <person name="Grigoriev I.V."/>
            <person name="Mortensen U.H."/>
            <person name="Andersen M.R."/>
            <person name="Baker S.E."/>
        </authorList>
    </citation>
    <scope>NUCLEOTIDE SEQUENCE [LARGE SCALE GENOMIC DNA]</scope>
    <source>
        <strain evidence="5 6">CBS 121593</strain>
    </source>
</reference>
<dbReference type="FunFam" id="3.40.50.300:FF:000216">
    <property type="entry name" value="Type VII secretion ATPase EccA"/>
    <property type="match status" value="2"/>
</dbReference>
<dbReference type="GeneID" id="37229833"/>
<keyword evidence="6" id="KW-1185">Reference proteome</keyword>
<dbReference type="RefSeq" id="XP_025580420.1">
    <property type="nucleotide sequence ID" value="XM_025724968.1"/>
</dbReference>
<keyword evidence="5" id="KW-0378">Hydrolase</keyword>
<dbReference type="InterPro" id="IPR027417">
    <property type="entry name" value="P-loop_NTPase"/>
</dbReference>
<dbReference type="SUPFAM" id="SSF52540">
    <property type="entry name" value="P-loop containing nucleoside triphosphate hydrolases"/>
    <property type="match status" value="2"/>
</dbReference>
<dbReference type="Gene3D" id="3.40.50.300">
    <property type="entry name" value="P-loop containing nucleotide triphosphate hydrolases"/>
    <property type="match status" value="2"/>
</dbReference>
<proteinExistence type="inferred from homology"/>
<keyword evidence="2" id="KW-0547">Nucleotide-binding</keyword>
<feature type="domain" description="AAA+ ATPase" evidence="4">
    <location>
        <begin position="153"/>
        <end position="301"/>
    </location>
</feature>
<dbReference type="GO" id="GO:0016887">
    <property type="term" value="F:ATP hydrolysis activity"/>
    <property type="evidence" value="ECO:0007669"/>
    <property type="project" value="InterPro"/>
</dbReference>
<dbReference type="PANTHER" id="PTHR43392">
    <property type="entry name" value="AAA-TYPE ATPASE FAMILY PROTEIN / ANKYRIN REPEAT FAMILY PROTEIN"/>
    <property type="match status" value="1"/>
</dbReference>
<dbReference type="Pfam" id="PF17866">
    <property type="entry name" value="AAA_lid_6"/>
    <property type="match status" value="1"/>
</dbReference>